<name>A0A9P6BZZ5_9AGAR</name>
<dbReference type="EMBL" id="MU151410">
    <property type="protein sequence ID" value="KAF9444055.1"/>
    <property type="molecule type" value="Genomic_DNA"/>
</dbReference>
<gene>
    <name evidence="2" type="ORF">P691DRAFT_787244</name>
</gene>
<keyword evidence="3" id="KW-1185">Reference proteome</keyword>
<evidence type="ECO:0000313" key="3">
    <source>
        <dbReference type="Proteomes" id="UP000807342"/>
    </source>
</evidence>
<feature type="region of interest" description="Disordered" evidence="1">
    <location>
        <begin position="412"/>
        <end position="431"/>
    </location>
</feature>
<proteinExistence type="predicted"/>
<reference evidence="2" key="1">
    <citation type="submission" date="2020-11" db="EMBL/GenBank/DDBJ databases">
        <authorList>
            <consortium name="DOE Joint Genome Institute"/>
            <person name="Ahrendt S."/>
            <person name="Riley R."/>
            <person name="Andreopoulos W."/>
            <person name="Labutti K."/>
            <person name="Pangilinan J."/>
            <person name="Ruiz-Duenas F.J."/>
            <person name="Barrasa J.M."/>
            <person name="Sanchez-Garcia M."/>
            <person name="Camarero S."/>
            <person name="Miyauchi S."/>
            <person name="Serrano A."/>
            <person name="Linde D."/>
            <person name="Babiker R."/>
            <person name="Drula E."/>
            <person name="Ayuso-Fernandez I."/>
            <person name="Pacheco R."/>
            <person name="Padilla G."/>
            <person name="Ferreira P."/>
            <person name="Barriuso J."/>
            <person name="Kellner H."/>
            <person name="Castanera R."/>
            <person name="Alfaro M."/>
            <person name="Ramirez L."/>
            <person name="Pisabarro A.G."/>
            <person name="Kuo A."/>
            <person name="Tritt A."/>
            <person name="Lipzen A."/>
            <person name="He G."/>
            <person name="Yan M."/>
            <person name="Ng V."/>
            <person name="Cullen D."/>
            <person name="Martin F."/>
            <person name="Rosso M.-N."/>
            <person name="Henrissat B."/>
            <person name="Hibbett D."/>
            <person name="Martinez A.T."/>
            <person name="Grigoriev I.V."/>
        </authorList>
    </citation>
    <scope>NUCLEOTIDE SEQUENCE</scope>
    <source>
        <strain evidence="2">MF-IS2</strain>
    </source>
</reference>
<comment type="caution">
    <text evidence="2">The sequence shown here is derived from an EMBL/GenBank/DDBJ whole genome shotgun (WGS) entry which is preliminary data.</text>
</comment>
<dbReference type="Proteomes" id="UP000807342">
    <property type="component" value="Unassembled WGS sequence"/>
</dbReference>
<evidence type="ECO:0000256" key="1">
    <source>
        <dbReference type="SAM" id="MobiDB-lite"/>
    </source>
</evidence>
<dbReference type="Gene3D" id="1.20.1280.50">
    <property type="match status" value="1"/>
</dbReference>
<evidence type="ECO:0008006" key="4">
    <source>
        <dbReference type="Google" id="ProtNLM"/>
    </source>
</evidence>
<organism evidence="2 3">
    <name type="scientific">Macrolepiota fuliginosa MF-IS2</name>
    <dbReference type="NCBI Taxonomy" id="1400762"/>
    <lineage>
        <taxon>Eukaryota</taxon>
        <taxon>Fungi</taxon>
        <taxon>Dikarya</taxon>
        <taxon>Basidiomycota</taxon>
        <taxon>Agaricomycotina</taxon>
        <taxon>Agaricomycetes</taxon>
        <taxon>Agaricomycetidae</taxon>
        <taxon>Agaricales</taxon>
        <taxon>Agaricineae</taxon>
        <taxon>Agaricaceae</taxon>
        <taxon>Macrolepiota</taxon>
    </lineage>
</organism>
<sequence length="485" mass="54577">MRVLPVEALSLIFQHIAPPFAETTSPTRRPTGKDHPPPLIIASVCSYWRKVARSTPQLWKNASIQIRNIHDIHPKDSLLHLYFAHARNVGLSVSLYYSQASPMTPAIQTSALHVANCLYMHSENLSRLRLIASPLAWFPVNFEFPVLEELHITSHSDHPVIEVDLSGAVSLSFLRLETLRPKLKLPPHPTRLFLEPIPLHECIPLLLGCRNLIEFRSADFFSRLSKNIRTLEFRTNMQTFRRLDDIFRHLNLVRRLVFDSCSDTAVHFILHTLRGKPFPLEPDRVYLPALEELEIKAVDSHLLGNPTTMEVGLADFLENRYGKEGRFSGQHGTGLCIILGQQFDWTPEVKGRLRRLVAGGLQLSLIEDSEEVDWLKLLTRAPTVGPVNLSRIAVTTVKTTLYTIQQNLEETQGTTRAKSMPAHGYTQSHPWTSTSTPSYNVLASSPLLSTLIARASIRPQGLTSLVDQLPSYFVAKLLDAQLAAD</sequence>
<dbReference type="AlphaFoldDB" id="A0A9P6BZZ5"/>
<dbReference type="OrthoDB" id="3021684at2759"/>
<accession>A0A9P6BZZ5</accession>
<protein>
    <recommendedName>
        <fullName evidence="4">F-box domain-containing protein</fullName>
    </recommendedName>
</protein>
<evidence type="ECO:0000313" key="2">
    <source>
        <dbReference type="EMBL" id="KAF9444055.1"/>
    </source>
</evidence>